<feature type="domain" description="Knr4/Smi1-like" evidence="1">
    <location>
        <begin position="4"/>
        <end position="133"/>
    </location>
</feature>
<evidence type="ECO:0000313" key="2">
    <source>
        <dbReference type="EMBL" id="SKB36054.1"/>
    </source>
</evidence>
<evidence type="ECO:0000259" key="1">
    <source>
        <dbReference type="SMART" id="SM00860"/>
    </source>
</evidence>
<dbReference type="EMBL" id="FUZF01000001">
    <property type="protein sequence ID" value="SKB36054.1"/>
    <property type="molecule type" value="Genomic_DNA"/>
</dbReference>
<dbReference type="Proteomes" id="UP000190150">
    <property type="component" value="Unassembled WGS sequence"/>
</dbReference>
<sequence length="134" mass="15460">MPFPIDEKYITETEKELGILFPDNFKSKMMKENGGELMTEDDDWNLYPFFDKSDKKRISRTCNHIGLETKQAKNWANFPSNGIAIASNGSGDHLVLLPTKENKEKLSDEIFTWYHETGKTEKVADKIDELIDNK</sequence>
<name>A0A1T5AM28_9SPHI</name>
<dbReference type="SMART" id="SM00860">
    <property type="entry name" value="SMI1_KNR4"/>
    <property type="match status" value="1"/>
</dbReference>
<dbReference type="AlphaFoldDB" id="A0A1T5AM28"/>
<dbReference type="STRING" id="1513896.SAMN05660841_00007"/>
<organism evidence="2 3">
    <name type="scientific">Sphingobacterium nematocida</name>
    <dbReference type="NCBI Taxonomy" id="1513896"/>
    <lineage>
        <taxon>Bacteria</taxon>
        <taxon>Pseudomonadati</taxon>
        <taxon>Bacteroidota</taxon>
        <taxon>Sphingobacteriia</taxon>
        <taxon>Sphingobacteriales</taxon>
        <taxon>Sphingobacteriaceae</taxon>
        <taxon>Sphingobacterium</taxon>
    </lineage>
</organism>
<keyword evidence="3" id="KW-1185">Reference proteome</keyword>
<dbReference type="InterPro" id="IPR037883">
    <property type="entry name" value="Knr4/Smi1-like_sf"/>
</dbReference>
<proteinExistence type="predicted"/>
<reference evidence="3" key="1">
    <citation type="submission" date="2017-02" db="EMBL/GenBank/DDBJ databases">
        <authorList>
            <person name="Varghese N."/>
            <person name="Submissions S."/>
        </authorList>
    </citation>
    <scope>NUCLEOTIDE SEQUENCE [LARGE SCALE GENOMIC DNA]</scope>
    <source>
        <strain evidence="3">DSM 24091</strain>
    </source>
</reference>
<evidence type="ECO:0000313" key="3">
    <source>
        <dbReference type="Proteomes" id="UP000190150"/>
    </source>
</evidence>
<accession>A0A1T5AM28</accession>
<protein>
    <submittedName>
        <fullName evidence="2">SMI1 / KNR4 family (SUKH-1)</fullName>
    </submittedName>
</protein>
<gene>
    <name evidence="2" type="ORF">SAMN05660841_00007</name>
</gene>
<dbReference type="RefSeq" id="WP_079640381.1">
    <property type="nucleotide sequence ID" value="NZ_FUZF01000001.1"/>
</dbReference>
<dbReference type="InterPro" id="IPR018958">
    <property type="entry name" value="Knr4/Smi1-like_dom"/>
</dbReference>
<dbReference type="SUPFAM" id="SSF160631">
    <property type="entry name" value="SMI1/KNR4-like"/>
    <property type="match status" value="1"/>
</dbReference>
<dbReference type="OrthoDB" id="1353528at2"/>
<dbReference type="Pfam" id="PF09346">
    <property type="entry name" value="SMI1_KNR4"/>
    <property type="match status" value="1"/>
</dbReference>
<dbReference type="Gene3D" id="3.40.1580.10">
    <property type="entry name" value="SMI1/KNR4-like"/>
    <property type="match status" value="1"/>
</dbReference>